<gene>
    <name evidence="1" type="ORF">ACFFNX_07235</name>
</gene>
<name>A0ABV5YAD7_9ACTN</name>
<sequence length="124" mass="13708">MAPTTGVNPTTGQSIDIGQATAAANRLDHAHDIVSGLQIRLGGHKEALRSNWDSKAARSFDSVFEEFNRDFTTVLRSLRDMHEKLISTNTHYQDMTQHQDEVVNRIHGLINSNGSQVNHTGTAQ</sequence>
<dbReference type="Pfam" id="PF06013">
    <property type="entry name" value="WXG100"/>
    <property type="match status" value="1"/>
</dbReference>
<dbReference type="Gene3D" id="1.10.287.1060">
    <property type="entry name" value="ESAT-6-like"/>
    <property type="match status" value="1"/>
</dbReference>
<dbReference type="InterPro" id="IPR036689">
    <property type="entry name" value="ESAT-6-like_sf"/>
</dbReference>
<organism evidence="1 2">
    <name type="scientific">Actinoallomurus acaciae</name>
    <dbReference type="NCBI Taxonomy" id="502577"/>
    <lineage>
        <taxon>Bacteria</taxon>
        <taxon>Bacillati</taxon>
        <taxon>Actinomycetota</taxon>
        <taxon>Actinomycetes</taxon>
        <taxon>Streptosporangiales</taxon>
        <taxon>Thermomonosporaceae</taxon>
        <taxon>Actinoallomurus</taxon>
    </lineage>
</organism>
<dbReference type="InterPro" id="IPR010310">
    <property type="entry name" value="T7SS_ESAT-6-like"/>
</dbReference>
<reference evidence="1 2" key="1">
    <citation type="submission" date="2024-09" db="EMBL/GenBank/DDBJ databases">
        <authorList>
            <person name="Sun Q."/>
            <person name="Mori K."/>
        </authorList>
    </citation>
    <scope>NUCLEOTIDE SEQUENCE [LARGE SCALE GENOMIC DNA]</scope>
    <source>
        <strain evidence="1 2">TBRC 0563</strain>
    </source>
</reference>
<protein>
    <submittedName>
        <fullName evidence="1">WXG100 family type VII secretion target</fullName>
    </submittedName>
</protein>
<evidence type="ECO:0000313" key="2">
    <source>
        <dbReference type="Proteomes" id="UP001589627"/>
    </source>
</evidence>
<dbReference type="RefSeq" id="WP_378197146.1">
    <property type="nucleotide sequence ID" value="NZ_JBHLZP010000034.1"/>
</dbReference>
<comment type="caution">
    <text evidence="1">The sequence shown here is derived from an EMBL/GenBank/DDBJ whole genome shotgun (WGS) entry which is preliminary data.</text>
</comment>
<dbReference type="SUPFAM" id="SSF140453">
    <property type="entry name" value="EsxAB dimer-like"/>
    <property type="match status" value="1"/>
</dbReference>
<dbReference type="Proteomes" id="UP001589627">
    <property type="component" value="Unassembled WGS sequence"/>
</dbReference>
<proteinExistence type="predicted"/>
<accession>A0ABV5YAD7</accession>
<keyword evidence="2" id="KW-1185">Reference proteome</keyword>
<evidence type="ECO:0000313" key="1">
    <source>
        <dbReference type="EMBL" id="MFB9831980.1"/>
    </source>
</evidence>
<dbReference type="EMBL" id="JBHLZP010000034">
    <property type="protein sequence ID" value="MFB9831980.1"/>
    <property type="molecule type" value="Genomic_DNA"/>
</dbReference>